<keyword evidence="3" id="KW-1185">Reference proteome</keyword>
<organism evidence="2 3">
    <name type="scientific">Neonectria ditissima</name>
    <dbReference type="NCBI Taxonomy" id="78410"/>
    <lineage>
        <taxon>Eukaryota</taxon>
        <taxon>Fungi</taxon>
        <taxon>Dikarya</taxon>
        <taxon>Ascomycota</taxon>
        <taxon>Pezizomycotina</taxon>
        <taxon>Sordariomycetes</taxon>
        <taxon>Hypocreomycetidae</taxon>
        <taxon>Hypocreales</taxon>
        <taxon>Nectriaceae</taxon>
        <taxon>Neonectria</taxon>
    </lineage>
</organism>
<dbReference type="PANTHER" id="PTHR36223:SF1">
    <property type="entry name" value="TRANSCRIPTION ELONGATION FACTOR EAF N-TERMINAL DOMAIN-CONTAINING PROTEIN"/>
    <property type="match status" value="1"/>
</dbReference>
<evidence type="ECO:0000313" key="3">
    <source>
        <dbReference type="Proteomes" id="UP000050424"/>
    </source>
</evidence>
<dbReference type="PANTHER" id="PTHR36223">
    <property type="entry name" value="BETA-LACTAMASE-TYPE TRANSPEPTIDASE FOLD DOMAIN CONTAINING PROTEIN"/>
    <property type="match status" value="1"/>
</dbReference>
<name>A0A0P7BKQ9_9HYPO</name>
<accession>A0A0P7BKQ9</accession>
<comment type="caution">
    <text evidence="2">The sequence shown here is derived from an EMBL/GenBank/DDBJ whole genome shotgun (WGS) entry which is preliminary data.</text>
</comment>
<reference evidence="2 3" key="1">
    <citation type="submission" date="2015-09" db="EMBL/GenBank/DDBJ databases">
        <title>Draft genome of a European isolate of the apple canker pathogen Neonectria ditissima.</title>
        <authorList>
            <person name="Gomez-Cortecero A."/>
            <person name="Harrison R.J."/>
            <person name="Armitage A.D."/>
        </authorList>
    </citation>
    <scope>NUCLEOTIDE SEQUENCE [LARGE SCALE GENOMIC DNA]</scope>
    <source>
        <strain evidence="2 3">R09/05</strain>
    </source>
</reference>
<proteinExistence type="predicted"/>
<protein>
    <recommendedName>
        <fullName evidence="1">DUF7918 domain-containing protein</fullName>
    </recommendedName>
</protein>
<gene>
    <name evidence="2" type="ORF">AK830_g5938</name>
</gene>
<dbReference type="STRING" id="78410.A0A0P7BKQ9"/>
<dbReference type="Proteomes" id="UP000050424">
    <property type="component" value="Unassembled WGS sequence"/>
</dbReference>
<evidence type="ECO:0000313" key="2">
    <source>
        <dbReference type="EMBL" id="KPM40614.1"/>
    </source>
</evidence>
<dbReference type="InterPro" id="IPR057678">
    <property type="entry name" value="DUF7918"/>
</dbReference>
<dbReference type="Pfam" id="PF25534">
    <property type="entry name" value="DUF7918"/>
    <property type="match status" value="1"/>
</dbReference>
<dbReference type="AlphaFoldDB" id="A0A0P7BKQ9"/>
<feature type="domain" description="DUF7918" evidence="1">
    <location>
        <begin position="9"/>
        <end position="234"/>
    </location>
</feature>
<dbReference type="OrthoDB" id="3364132at2759"/>
<sequence length="320" mass="35188">MAILPGVPGLSVHIRVAGEIATEYQDPHEVENADLDSVHSCCYIESKAGDTFSIELTATPEYGLDTRFQGLCMNPSLDGKKVTGRRILLLPHREKPETLAQTGIHLSSDVPNMVNYANFIFIPIASNDEPQTLQAGSPDFAKSLGIIAVQVKAGKWDGFTKKFQVSTFDTQNNIEVNEKLMKGKDLSHGSSVSIDGLISEPKTCKTVSSQNIGTFYFYPRSHDALKSLMLIPRSPSPSPSPLLQSSLADDVLEHLSEAEIRRLASERLRDVKVGIATVDWVKNENSVSIKRLRESTPQPVRPLKTIKLQDGTEAFDLTED</sequence>
<evidence type="ECO:0000259" key="1">
    <source>
        <dbReference type="Pfam" id="PF25534"/>
    </source>
</evidence>
<dbReference type="EMBL" id="LKCW01000080">
    <property type="protein sequence ID" value="KPM40614.1"/>
    <property type="molecule type" value="Genomic_DNA"/>
</dbReference>